<organism evidence="2">
    <name type="scientific">Megaviridae environmental sample</name>
    <dbReference type="NCBI Taxonomy" id="1737588"/>
    <lineage>
        <taxon>Viruses</taxon>
        <taxon>Varidnaviria</taxon>
        <taxon>Bamfordvirae</taxon>
        <taxon>Nucleocytoviricota</taxon>
        <taxon>Megaviricetes</taxon>
        <taxon>Imitervirales</taxon>
        <taxon>Mimiviridae</taxon>
        <taxon>environmental samples</taxon>
    </lineage>
</organism>
<sequence length="1758" mass="207231">MANKFDKNFRFIYNGSTSDISELFNRIDNMDINELKLFVLQTKLPLYVTDSDGNNLIHKVLLNNDQTKTNTQKLSIIKYLYNENVNPDQPNSDNITPLHLACKFQLESIVDFLLDINCNPNYQDNNGNTCLFYLLSGKISIYNPKIQQSLIPLSKNDTFNSENLLNLKKIIWKFIKNNGDFIESIVNIFESSIGNSLETESLLTDFQKKITDNNLSMNRKSELKLLQELVSINLIKFKKIVKQIWGNISEDPNIDLHYSDALDSWPNNGFPIDINNTKLIKNSDLHMNIKTRVNFIIEEFINKLDRIKSYKIPIDIQTNYDNLYKELLTTMNEINIKPSFDTEDRNEDYENFNAINKANNIINYADNVIDLENHLFIGGTGEIKIVGELLEHSMNDLSLLKVMGTDRINNILDGDTTGSLASVDKITDILHQLIFIKDVGNNSVTLTTSKKESFKLDEFSNFKSFILNFIKKGQEFEEWELEDLLQKFKNDYYILNDMIDKRNQYNRGIWFYSFMTAWYYSQSESNLKGNLPQQFILLAAALINTVDDKNNDKYLDNLQLSISQVCKSYFIDNLICDIPEADRFSSDSLGKIFKKWILFLFSKKLGKVVNFDDYDRDNKALKNISEFLYNFFNDKPSKSDRKKLKDYLKSKNIDNVNILDSELVSLCIMNYYDSIEQSPLLQNVVDTISIIRFYELNKKKNTNQLNEICLQKLRQLYVFSDYFITHRKITDKKFSKILDKKNNNINLIYDLTYSIIPSRTYFNIDYTDKKYDTETLNYIKNKYIEAVHLGLQYSGFLPEVYISIDVKDDNKLQLFNFYYSRINTDSNTQKFKYYNLYDKKTRTDIPFRPPTKYNSEASHINKLNRLFSLQNIVLDGSANISLKQIFEDITNNNNTGVEYYAKIIPFFYPILQSFTQHISFLNSLINYNIPDVLDDMNNVLNEINANVFLDYYLVTPDEKKMYIPKFIYYQLEKGNDIVIFNSNNRMNKSDLFSDNNYKHLGMDPTKELNKYNNYGFFNNRNASYSYNYNDIFLTAPAIINKSYIAEKKFRDSKLPPSLYEHLDIYYKYNKINYIKEYLKDIYDHIDDEDDKLLGKIVKNPDNMLDDENITGQKLFIIAKQIEQIINQFMSNKINIISNKLFKTLLNKKYKDGFFTSAIQRLDVYNLFDKDSIDFDDSLDKKIDIFKKHLTDIDINKKDIAISLYRFSDVIPTNKNIITMINYTDDYSSVNLYKSKYKIDINKNILKTVLKYSNLNINNLENETCIYPIFKSLNHQIIEIFNKGNMEIKNSNTTIDGKNIYEYVTNKYTNHINLMVNNKENYMDQINEFTSSQYKEIEELIFANESFKNNILKNLKTSFDICAYIAIQYVSENMLKLDSGVYNYIKENSMNKHHMSSFKKTEYQNINQFIETSDIDIVVIELKDLKKIELEKVNDKINLLKRKRKNYTDVPDRQKIKYRITELTGKKSTIENTLIRLKRKEFKSIKNDEVSNIKIINRYNKLLEIINNDRTVYIHGWKKLFEDIFKKRAANKNIDLLPLYILNEFELKKIIGNINENKNIDTTLLKNLSKYYKHNEDLLEKYFKKDRYTDDNKLLLFTKDLLVHLTKNIICNGLEIIIKKILYQEIQAMSTDTTIVSIKDIITLRLHNVTEKLYNDDSNNIAERLVINAVKIFKNRSNEENHEDETVEEILTEFFNYLEIQSDPYKISEFTIGILKSEISKYFDTISFKIINNWNVVIENVFMFFINQNRYIQTIKQLF</sequence>
<dbReference type="PROSITE" id="PS50088">
    <property type="entry name" value="ANK_REPEAT"/>
    <property type="match status" value="1"/>
</dbReference>
<dbReference type="InterPro" id="IPR036770">
    <property type="entry name" value="Ankyrin_rpt-contain_sf"/>
</dbReference>
<proteinExistence type="predicted"/>
<dbReference type="EMBL" id="MN448290">
    <property type="protein sequence ID" value="QFG74736.1"/>
    <property type="molecule type" value="Genomic_DNA"/>
</dbReference>
<feature type="coiled-coil region" evidence="1">
    <location>
        <begin position="1422"/>
        <end position="1449"/>
    </location>
</feature>
<evidence type="ECO:0000256" key="1">
    <source>
        <dbReference type="SAM" id="Coils"/>
    </source>
</evidence>
<keyword evidence="1" id="KW-0175">Coiled coil</keyword>
<dbReference type="PANTHER" id="PTHR24164:SF4">
    <property type="entry name" value="RELA-ASSOCIATED INHIBITOR"/>
    <property type="match status" value="1"/>
</dbReference>
<dbReference type="PANTHER" id="PTHR24164">
    <property type="entry name" value="RELA-ASSOCIATED INHIBITOR"/>
    <property type="match status" value="1"/>
</dbReference>
<name>A0A5J6VKM4_9VIRU</name>
<dbReference type="SUPFAM" id="SSF48403">
    <property type="entry name" value="Ankyrin repeat"/>
    <property type="match status" value="1"/>
</dbReference>
<dbReference type="InterPro" id="IPR002110">
    <property type="entry name" value="Ankyrin_rpt"/>
</dbReference>
<dbReference type="SMART" id="SM00248">
    <property type="entry name" value="ANK"/>
    <property type="match status" value="2"/>
</dbReference>
<dbReference type="Gene3D" id="1.25.40.20">
    <property type="entry name" value="Ankyrin repeat-containing domain"/>
    <property type="match status" value="1"/>
</dbReference>
<protein>
    <submittedName>
        <fullName evidence="2">Uncharacterized protein</fullName>
    </submittedName>
</protein>
<reference evidence="2" key="1">
    <citation type="journal article" date="2019" name="Philos. Trans. R. Soc. Lond., B, Biol. Sci.">
        <title>Targeted metagenomic recovery of four divergent viruses reveals shared and distinctive characteristics of giant viruses of marine eukaryotes.</title>
        <authorList>
            <person name="Needham D.M."/>
            <person name="Poirier C."/>
            <person name="Hehenberger E."/>
            <person name="Jimenez V."/>
            <person name="Swalwell J.E."/>
            <person name="Santoro A.E."/>
            <person name="Worden A.Z."/>
        </authorList>
    </citation>
    <scope>NUCLEOTIDE SEQUENCE</scope>
    <source>
        <strain evidence="2">MPacV-611</strain>
    </source>
</reference>
<evidence type="ECO:0000313" key="2">
    <source>
        <dbReference type="EMBL" id="QFG74736.1"/>
    </source>
</evidence>
<dbReference type="InterPro" id="IPR028320">
    <property type="entry name" value="iASPP"/>
</dbReference>
<dbReference type="PROSITE" id="PS50297">
    <property type="entry name" value="ANK_REP_REGION"/>
    <property type="match status" value="1"/>
</dbReference>
<dbReference type="GO" id="GO:0006357">
    <property type="term" value="P:regulation of transcription by RNA polymerase II"/>
    <property type="evidence" value="ECO:0007669"/>
    <property type="project" value="TreeGrafter"/>
</dbReference>
<dbReference type="Pfam" id="PF12796">
    <property type="entry name" value="Ank_2"/>
    <property type="match status" value="1"/>
</dbReference>
<accession>A0A5J6VKM4</accession>